<proteinExistence type="predicted"/>
<comment type="caution">
    <text evidence="1">The sequence shown here is derived from an EMBL/GenBank/DDBJ whole genome shotgun (WGS) entry which is preliminary data.</text>
</comment>
<protein>
    <submittedName>
        <fullName evidence="1">Ragulator complex LAMTOR3</fullName>
    </submittedName>
</protein>
<dbReference type="Proteomes" id="UP000276133">
    <property type="component" value="Unassembled WGS sequence"/>
</dbReference>
<gene>
    <name evidence="1" type="ORF">BpHYR1_026067</name>
</gene>
<reference evidence="1 2" key="1">
    <citation type="journal article" date="2018" name="Sci. Rep.">
        <title>Genomic signatures of local adaptation to the degree of environmental predictability in rotifers.</title>
        <authorList>
            <person name="Franch-Gras L."/>
            <person name="Hahn C."/>
            <person name="Garcia-Roger E.M."/>
            <person name="Carmona M.J."/>
            <person name="Serra M."/>
            <person name="Gomez A."/>
        </authorList>
    </citation>
    <scope>NUCLEOTIDE SEQUENCE [LARGE SCALE GENOMIC DNA]</scope>
    <source>
        <strain evidence="1">HYR1</strain>
    </source>
</reference>
<dbReference type="EMBL" id="REGN01001728">
    <property type="protein sequence ID" value="RNA32908.1"/>
    <property type="molecule type" value="Genomic_DNA"/>
</dbReference>
<dbReference type="OrthoDB" id="10012778at2759"/>
<feature type="non-terminal residue" evidence="1">
    <location>
        <position position="505"/>
    </location>
</feature>
<accession>A0A3M7SBF5</accession>
<evidence type="ECO:0000313" key="2">
    <source>
        <dbReference type="Proteomes" id="UP000276133"/>
    </source>
</evidence>
<evidence type="ECO:0000313" key="1">
    <source>
        <dbReference type="EMBL" id="RNA32908.1"/>
    </source>
</evidence>
<sequence>MSDEKIVFLKNNLSLLDANGAHDILLFQNRQYWFKEHNLKSNTTRYVCCQKAKNKCFASITIRNSEHTIARLNDNHSCSNILNDAKIATKKAEQELKYNVLSNKSKSIRECYNEAQSDLLTQGVPERAIVTLNPTKVMADFEKASTNAMVYHFPNVTIKGCWFHFKKAIFKHAVRIGLKQHYGKTEYNVFVNMFGALALVPIDKVQVGLEILKSVQPADAKCTQLLDYFEKQWIKKISPKVWNHFDSVTRTNNKVEGYHSAINKLVRVAHPNLFDIIDFIKSQQVSTYLNYLRLKQGTFTKKQSKEDYEKDMIYSLLKMEFSSTNDFQEYFHGISYHIRYPYEKIFEVDDSDDDFIESNSYLSASDQTTFPELNFESEAVVESYSCISVAPIQPIQPVTSLTDALGEANQVLYANSENIDDNSCVEPSISNLKPSTNPRIPLHQILAQCTNESDSDEEFDYINSLKNNQVLEKMREEKHREKASLESNISKRLVELTQDAINNEI</sequence>
<keyword evidence="2" id="KW-1185">Reference proteome</keyword>
<name>A0A3M7SBF5_BRAPC</name>
<organism evidence="1 2">
    <name type="scientific">Brachionus plicatilis</name>
    <name type="common">Marine rotifer</name>
    <name type="synonym">Brachionus muelleri</name>
    <dbReference type="NCBI Taxonomy" id="10195"/>
    <lineage>
        <taxon>Eukaryota</taxon>
        <taxon>Metazoa</taxon>
        <taxon>Spiralia</taxon>
        <taxon>Gnathifera</taxon>
        <taxon>Rotifera</taxon>
        <taxon>Eurotatoria</taxon>
        <taxon>Monogononta</taxon>
        <taxon>Pseudotrocha</taxon>
        <taxon>Ploima</taxon>
        <taxon>Brachionidae</taxon>
        <taxon>Brachionus</taxon>
    </lineage>
</organism>
<dbReference type="AlphaFoldDB" id="A0A3M7SBF5"/>